<keyword evidence="2" id="KW-1185">Reference proteome</keyword>
<dbReference type="Proteomes" id="UP001165586">
    <property type="component" value="Unassembled WGS sequence"/>
</dbReference>
<dbReference type="EMBL" id="JANLCJ010000398">
    <property type="protein sequence ID" value="MCS5737082.1"/>
    <property type="molecule type" value="Genomic_DNA"/>
</dbReference>
<protein>
    <submittedName>
        <fullName evidence="1">Uncharacterized protein</fullName>
    </submittedName>
</protein>
<accession>A0ABT2HB30</accession>
<comment type="caution">
    <text evidence="1">The sequence shown here is derived from an EMBL/GenBank/DDBJ whole genome shotgun (WGS) entry which is preliminary data.</text>
</comment>
<organism evidence="1 2">
    <name type="scientific">Herbiconiux daphne</name>
    <dbReference type="NCBI Taxonomy" id="2970914"/>
    <lineage>
        <taxon>Bacteria</taxon>
        <taxon>Bacillati</taxon>
        <taxon>Actinomycetota</taxon>
        <taxon>Actinomycetes</taxon>
        <taxon>Micrococcales</taxon>
        <taxon>Microbacteriaceae</taxon>
        <taxon>Herbiconiux</taxon>
    </lineage>
</organism>
<proteinExistence type="predicted"/>
<gene>
    <name evidence="1" type="ORF">N1032_25470</name>
</gene>
<sequence length="63" mass="7390">NKAEQERLKKQGRMLDSIRCMNGVLGAQLTFETNFKEMDRCFNQLLEMGAIPAIRFPWQKEEV</sequence>
<evidence type="ECO:0000313" key="2">
    <source>
        <dbReference type="Proteomes" id="UP001165586"/>
    </source>
</evidence>
<feature type="non-terminal residue" evidence="1">
    <location>
        <position position="1"/>
    </location>
</feature>
<dbReference type="RefSeq" id="WP_259543384.1">
    <property type="nucleotide sequence ID" value="NZ_JANLCJ010000398.1"/>
</dbReference>
<name>A0ABT2HB30_9MICO</name>
<evidence type="ECO:0000313" key="1">
    <source>
        <dbReference type="EMBL" id="MCS5737082.1"/>
    </source>
</evidence>
<reference evidence="1" key="1">
    <citation type="submission" date="2022-08" db="EMBL/GenBank/DDBJ databases">
        <authorList>
            <person name="Deng Y."/>
            <person name="Han X.-F."/>
            <person name="Zhang Y.-Q."/>
        </authorList>
    </citation>
    <scope>NUCLEOTIDE SEQUENCE</scope>
    <source>
        <strain evidence="1">CPCC 203386</strain>
    </source>
</reference>